<evidence type="ECO:0000313" key="3">
    <source>
        <dbReference type="Proteomes" id="UP001196413"/>
    </source>
</evidence>
<reference evidence="2" key="1">
    <citation type="submission" date="2021-06" db="EMBL/GenBank/DDBJ databases">
        <title>Parelaphostrongylus tenuis whole genome reference sequence.</title>
        <authorList>
            <person name="Garwood T.J."/>
            <person name="Larsen P.A."/>
            <person name="Fountain-Jones N.M."/>
            <person name="Garbe J.R."/>
            <person name="Macchietto M.G."/>
            <person name="Kania S.A."/>
            <person name="Gerhold R.W."/>
            <person name="Richards J.E."/>
            <person name="Wolf T.M."/>
        </authorList>
    </citation>
    <scope>NUCLEOTIDE SEQUENCE</scope>
    <source>
        <strain evidence="2">MNPRO001-30</strain>
        <tissue evidence="2">Meninges</tissue>
    </source>
</reference>
<accession>A0AAD5RE74</accession>
<keyword evidence="1" id="KW-0472">Membrane</keyword>
<protein>
    <submittedName>
        <fullName evidence="2">Uncharacterized protein</fullName>
    </submittedName>
</protein>
<keyword evidence="1" id="KW-0812">Transmembrane</keyword>
<organism evidence="2 3">
    <name type="scientific">Parelaphostrongylus tenuis</name>
    <name type="common">Meningeal worm</name>
    <dbReference type="NCBI Taxonomy" id="148309"/>
    <lineage>
        <taxon>Eukaryota</taxon>
        <taxon>Metazoa</taxon>
        <taxon>Ecdysozoa</taxon>
        <taxon>Nematoda</taxon>
        <taxon>Chromadorea</taxon>
        <taxon>Rhabditida</taxon>
        <taxon>Rhabditina</taxon>
        <taxon>Rhabditomorpha</taxon>
        <taxon>Strongyloidea</taxon>
        <taxon>Metastrongylidae</taxon>
        <taxon>Parelaphostrongylus</taxon>
    </lineage>
</organism>
<dbReference type="Proteomes" id="UP001196413">
    <property type="component" value="Unassembled WGS sequence"/>
</dbReference>
<comment type="caution">
    <text evidence="2">The sequence shown here is derived from an EMBL/GenBank/DDBJ whole genome shotgun (WGS) entry which is preliminary data.</text>
</comment>
<dbReference type="AlphaFoldDB" id="A0AAD5RE74"/>
<keyword evidence="3" id="KW-1185">Reference proteome</keyword>
<evidence type="ECO:0000313" key="2">
    <source>
        <dbReference type="EMBL" id="KAJ1374475.1"/>
    </source>
</evidence>
<name>A0AAD5RE74_PARTN</name>
<sequence length="72" mass="8571">MRTIRNATINSRKSSFIYKDSKSQVWLPALLLFNFFTSIPHAQRRIRSILIHIIIIYLVCQSWLLNEHQQNS</sequence>
<proteinExistence type="predicted"/>
<keyword evidence="1" id="KW-1133">Transmembrane helix</keyword>
<feature type="transmembrane region" description="Helical" evidence="1">
    <location>
        <begin position="49"/>
        <end position="66"/>
    </location>
</feature>
<evidence type="ECO:0000256" key="1">
    <source>
        <dbReference type="SAM" id="Phobius"/>
    </source>
</evidence>
<gene>
    <name evidence="2" type="ORF">KIN20_037166</name>
</gene>
<dbReference type="EMBL" id="JAHQIW010007461">
    <property type="protein sequence ID" value="KAJ1374475.1"/>
    <property type="molecule type" value="Genomic_DNA"/>
</dbReference>